<dbReference type="GO" id="GO:0000160">
    <property type="term" value="P:phosphorelay signal transduction system"/>
    <property type="evidence" value="ECO:0007669"/>
    <property type="project" value="UniProtKB-KW"/>
</dbReference>
<dbReference type="InterPro" id="IPR001789">
    <property type="entry name" value="Sig_transdc_resp-reg_receiver"/>
</dbReference>
<feature type="region of interest" description="Disordered" evidence="4">
    <location>
        <begin position="1"/>
        <end position="38"/>
    </location>
</feature>
<dbReference type="PANTHER" id="PTHR45339:SF1">
    <property type="entry name" value="HYBRID SIGNAL TRANSDUCTION HISTIDINE KINASE J"/>
    <property type="match status" value="1"/>
</dbReference>
<dbReference type="EMBL" id="VCHE01000071">
    <property type="protein sequence ID" value="KAB2572798.1"/>
    <property type="molecule type" value="Genomic_DNA"/>
</dbReference>
<keyword evidence="7" id="KW-1185">Reference proteome</keyword>
<dbReference type="InterPro" id="IPR011006">
    <property type="entry name" value="CheY-like_superfamily"/>
</dbReference>
<evidence type="ECO:0000256" key="3">
    <source>
        <dbReference type="PROSITE-ProRule" id="PRU00169"/>
    </source>
</evidence>
<evidence type="ECO:0000313" key="6">
    <source>
        <dbReference type="EMBL" id="KAB2572798.1"/>
    </source>
</evidence>
<evidence type="ECO:0000256" key="2">
    <source>
        <dbReference type="ARBA" id="ARBA00023012"/>
    </source>
</evidence>
<dbReference type="Gene3D" id="3.40.50.2300">
    <property type="match status" value="1"/>
</dbReference>
<proteinExistence type="predicted"/>
<comment type="caution">
    <text evidence="6">The sequence shown here is derived from an EMBL/GenBank/DDBJ whole genome shotgun (WGS) entry which is preliminary data.</text>
</comment>
<organism evidence="6 7">
    <name type="scientific">Lasiodiplodia theobromae</name>
    <dbReference type="NCBI Taxonomy" id="45133"/>
    <lineage>
        <taxon>Eukaryota</taxon>
        <taxon>Fungi</taxon>
        <taxon>Dikarya</taxon>
        <taxon>Ascomycota</taxon>
        <taxon>Pezizomycotina</taxon>
        <taxon>Dothideomycetes</taxon>
        <taxon>Dothideomycetes incertae sedis</taxon>
        <taxon>Botryosphaeriales</taxon>
        <taxon>Botryosphaeriaceae</taxon>
        <taxon>Lasiodiplodia</taxon>
    </lineage>
</organism>
<name>A0A5N5D4X1_9PEZI</name>
<evidence type="ECO:0000313" key="7">
    <source>
        <dbReference type="Proteomes" id="UP000325902"/>
    </source>
</evidence>
<protein>
    <recommendedName>
        <fullName evidence="5">Response regulatory domain-containing protein</fullName>
    </recommendedName>
</protein>
<feature type="compositionally biased region" description="Low complexity" evidence="4">
    <location>
        <begin position="15"/>
        <end position="29"/>
    </location>
</feature>
<evidence type="ECO:0000256" key="1">
    <source>
        <dbReference type="ARBA" id="ARBA00022553"/>
    </source>
</evidence>
<dbReference type="PANTHER" id="PTHR45339">
    <property type="entry name" value="HYBRID SIGNAL TRANSDUCTION HISTIDINE KINASE J"/>
    <property type="match status" value="1"/>
</dbReference>
<feature type="modified residue" description="4-aspartylphosphate" evidence="3">
    <location>
        <position position="153"/>
    </location>
</feature>
<dbReference type="OrthoDB" id="60033at2759"/>
<accession>A0A5N5D4X1</accession>
<dbReference type="SUPFAM" id="SSF52172">
    <property type="entry name" value="CheY-like"/>
    <property type="match status" value="1"/>
</dbReference>
<evidence type="ECO:0000256" key="4">
    <source>
        <dbReference type="SAM" id="MobiDB-lite"/>
    </source>
</evidence>
<dbReference type="CDD" id="cd17546">
    <property type="entry name" value="REC_hyHK_CKI1_RcsC-like"/>
    <property type="match status" value="1"/>
</dbReference>
<dbReference type="SMART" id="SM00448">
    <property type="entry name" value="REC"/>
    <property type="match status" value="1"/>
</dbReference>
<feature type="domain" description="Response regulatory" evidence="5">
    <location>
        <begin position="58"/>
        <end position="224"/>
    </location>
</feature>
<evidence type="ECO:0000259" key="5">
    <source>
        <dbReference type="PROSITE" id="PS50110"/>
    </source>
</evidence>
<keyword evidence="1 3" id="KW-0597">Phosphoprotein</keyword>
<sequence>MTPPSGPAALGDPGSSNTTTTAASTTIAAPPKEPSRTDIALRPFMADPAKVEARKSLVVLVVEDNKVNQKLARILLSKLGYQVQIVEHGKACLDYLERTALWRGPAPQAVEGGGAVVGAGGSTGGAAAGQGGDGGGNDGEAEELPTPAVILLDISMPIMGGYETMGKIKEWEREGWLVRRLPIVLMGAAMIGGEYYLKEKKEADDLIRKPLRAVEVAEKVDGWVEKFGYDGRNGVDVGEFTRMRIGVSCE</sequence>
<gene>
    <name evidence="6" type="ORF">DBV05_g8581</name>
</gene>
<reference evidence="6 7" key="1">
    <citation type="journal article" date="2019" name="Sci. Rep.">
        <title>A multi-omics analysis of the grapevine pathogen Lasiodiplodia theobromae reveals that temperature affects the expression of virulence- and pathogenicity-related genes.</title>
        <authorList>
            <person name="Felix C."/>
            <person name="Meneses R."/>
            <person name="Goncalves M.F.M."/>
            <person name="Tilleman L."/>
            <person name="Duarte A.S."/>
            <person name="Jorrin-Novo J.V."/>
            <person name="Van de Peer Y."/>
            <person name="Deforce D."/>
            <person name="Van Nieuwerburgh F."/>
            <person name="Esteves A.C."/>
            <person name="Alves A."/>
        </authorList>
    </citation>
    <scope>NUCLEOTIDE SEQUENCE [LARGE SCALE GENOMIC DNA]</scope>
    <source>
        <strain evidence="6 7">LA-SOL3</strain>
    </source>
</reference>
<dbReference type="PROSITE" id="PS50110">
    <property type="entry name" value="RESPONSE_REGULATORY"/>
    <property type="match status" value="1"/>
</dbReference>
<dbReference type="Proteomes" id="UP000325902">
    <property type="component" value="Unassembled WGS sequence"/>
</dbReference>
<keyword evidence="2" id="KW-0902">Two-component regulatory system</keyword>
<dbReference type="AlphaFoldDB" id="A0A5N5D4X1"/>